<evidence type="ECO:0008006" key="9">
    <source>
        <dbReference type="Google" id="ProtNLM"/>
    </source>
</evidence>
<dbReference type="Gene3D" id="2.40.330.10">
    <property type="entry name" value="DNA-binding pseudobarrel domain"/>
    <property type="match status" value="1"/>
</dbReference>
<evidence type="ECO:0000256" key="2">
    <source>
        <dbReference type="ARBA" id="ARBA00023015"/>
    </source>
</evidence>
<feature type="region of interest" description="Disordered" evidence="6">
    <location>
        <begin position="1"/>
        <end position="22"/>
    </location>
</feature>
<evidence type="ECO:0000256" key="4">
    <source>
        <dbReference type="ARBA" id="ARBA00023163"/>
    </source>
</evidence>
<evidence type="ECO:0000313" key="7">
    <source>
        <dbReference type="EnsemblPlants" id="cds.evm.model.05.80"/>
    </source>
</evidence>
<dbReference type="EMBL" id="UZAU01000409">
    <property type="status" value="NOT_ANNOTATED_CDS"/>
    <property type="molecule type" value="Genomic_DNA"/>
</dbReference>
<dbReference type="AlphaFoldDB" id="A0A803PRX4"/>
<evidence type="ECO:0000256" key="3">
    <source>
        <dbReference type="ARBA" id="ARBA00023125"/>
    </source>
</evidence>
<organism evidence="7 8">
    <name type="scientific">Cannabis sativa</name>
    <name type="common">Hemp</name>
    <name type="synonym">Marijuana</name>
    <dbReference type="NCBI Taxonomy" id="3483"/>
    <lineage>
        <taxon>Eukaryota</taxon>
        <taxon>Viridiplantae</taxon>
        <taxon>Streptophyta</taxon>
        <taxon>Embryophyta</taxon>
        <taxon>Tracheophyta</taxon>
        <taxon>Spermatophyta</taxon>
        <taxon>Magnoliopsida</taxon>
        <taxon>eudicotyledons</taxon>
        <taxon>Gunneridae</taxon>
        <taxon>Pentapetalae</taxon>
        <taxon>rosids</taxon>
        <taxon>fabids</taxon>
        <taxon>Rosales</taxon>
        <taxon>Cannabaceae</taxon>
        <taxon>Cannabis</taxon>
    </lineage>
</organism>
<dbReference type="GO" id="GO:0003677">
    <property type="term" value="F:DNA binding"/>
    <property type="evidence" value="ECO:0007669"/>
    <property type="project" value="UniProtKB-KW"/>
</dbReference>
<accession>A0A803PRX4</accession>
<sequence>MPNINAHKEMKKEKKLSEEDLSGDRLELPDEIELIDTDSFVVRVRDQTYEHIQILTRLKKSLRSENGDDDDDQAVYLDDKWSKFVDERSIEEGDVIVFCVDFPRHVIIITVYRVDEEEDFQIPP</sequence>
<dbReference type="InterPro" id="IPR015300">
    <property type="entry name" value="DNA-bd_pseudobarrel_sf"/>
</dbReference>
<dbReference type="Gramene" id="evm.model.05.80">
    <property type="protein sequence ID" value="cds.evm.model.05.80"/>
    <property type="gene ID" value="evm.TU.05.80"/>
</dbReference>
<reference evidence="7" key="1">
    <citation type="submission" date="2018-11" db="EMBL/GenBank/DDBJ databases">
        <authorList>
            <person name="Grassa J C."/>
        </authorList>
    </citation>
    <scope>NUCLEOTIDE SEQUENCE [LARGE SCALE GENOMIC DNA]</scope>
</reference>
<keyword evidence="2" id="KW-0805">Transcription regulation</keyword>
<keyword evidence="4" id="KW-0804">Transcription</keyword>
<reference evidence="7" key="2">
    <citation type="submission" date="2021-03" db="UniProtKB">
        <authorList>
            <consortium name="EnsemblPlants"/>
        </authorList>
    </citation>
    <scope>IDENTIFICATION</scope>
</reference>
<evidence type="ECO:0000256" key="1">
    <source>
        <dbReference type="ARBA" id="ARBA00004123"/>
    </source>
</evidence>
<keyword evidence="5" id="KW-0539">Nucleus</keyword>
<evidence type="ECO:0000256" key="6">
    <source>
        <dbReference type="SAM" id="MobiDB-lite"/>
    </source>
</evidence>
<keyword evidence="3" id="KW-0238">DNA-binding</keyword>
<protein>
    <recommendedName>
        <fullName evidence="9">TF-B3 domain-containing protein</fullName>
    </recommendedName>
</protein>
<name>A0A803PRX4_CANSA</name>
<comment type="subcellular location">
    <subcellularLocation>
        <location evidence="1">Nucleus</location>
    </subcellularLocation>
</comment>
<evidence type="ECO:0000256" key="5">
    <source>
        <dbReference type="ARBA" id="ARBA00023242"/>
    </source>
</evidence>
<dbReference type="EnsemblPlants" id="evm.model.05.80">
    <property type="protein sequence ID" value="cds.evm.model.05.80"/>
    <property type="gene ID" value="evm.TU.05.80"/>
</dbReference>
<evidence type="ECO:0000313" key="8">
    <source>
        <dbReference type="Proteomes" id="UP000596661"/>
    </source>
</evidence>
<proteinExistence type="predicted"/>
<dbReference type="GO" id="GO:0005634">
    <property type="term" value="C:nucleus"/>
    <property type="evidence" value="ECO:0007669"/>
    <property type="project" value="UniProtKB-SubCell"/>
</dbReference>
<keyword evidence="8" id="KW-1185">Reference proteome</keyword>
<dbReference type="Proteomes" id="UP000596661">
    <property type="component" value="Chromosome 5"/>
</dbReference>
<dbReference type="SUPFAM" id="SSF101936">
    <property type="entry name" value="DNA-binding pseudobarrel domain"/>
    <property type="match status" value="1"/>
</dbReference>